<protein>
    <submittedName>
        <fullName evidence="2">Uncharacterized protein</fullName>
    </submittedName>
</protein>
<feature type="compositionally biased region" description="Basic residues" evidence="1">
    <location>
        <begin position="1"/>
        <end position="20"/>
    </location>
</feature>
<dbReference type="EnsemblPlants" id="OMERI10G03430.3">
    <property type="protein sequence ID" value="OMERI10G03430.3"/>
    <property type="gene ID" value="OMERI10G03430"/>
</dbReference>
<reference evidence="2" key="1">
    <citation type="submission" date="2015-04" db="UniProtKB">
        <authorList>
            <consortium name="EnsemblPlants"/>
        </authorList>
    </citation>
    <scope>IDENTIFICATION</scope>
</reference>
<evidence type="ECO:0000313" key="2">
    <source>
        <dbReference type="EnsemblPlants" id="OMERI10G03430.3"/>
    </source>
</evidence>
<feature type="compositionally biased region" description="Basic and acidic residues" evidence="1">
    <location>
        <begin position="22"/>
        <end position="32"/>
    </location>
</feature>
<dbReference type="PANTHER" id="PTHR31065:SF96">
    <property type="entry name" value="B BOX-TYPE DOMAIN-CONTAINING PROTEIN"/>
    <property type="match status" value="1"/>
</dbReference>
<keyword evidence="3" id="KW-1185">Reference proteome</keyword>
<proteinExistence type="predicted"/>
<evidence type="ECO:0000256" key="1">
    <source>
        <dbReference type="SAM" id="MobiDB-lite"/>
    </source>
</evidence>
<dbReference type="HOGENOM" id="CLU_779335_0_0_1"/>
<dbReference type="Proteomes" id="UP000008021">
    <property type="component" value="Chromosome 10"/>
</dbReference>
<dbReference type="Gramene" id="OMERI10G03430.3">
    <property type="protein sequence ID" value="OMERI10G03430.3"/>
    <property type="gene ID" value="OMERI10G03430"/>
</dbReference>
<name>A0A0E0EWB5_9ORYZ</name>
<organism evidence="2">
    <name type="scientific">Oryza meridionalis</name>
    <dbReference type="NCBI Taxonomy" id="40149"/>
    <lineage>
        <taxon>Eukaryota</taxon>
        <taxon>Viridiplantae</taxon>
        <taxon>Streptophyta</taxon>
        <taxon>Embryophyta</taxon>
        <taxon>Tracheophyta</taxon>
        <taxon>Spermatophyta</taxon>
        <taxon>Magnoliopsida</taxon>
        <taxon>Liliopsida</taxon>
        <taxon>Poales</taxon>
        <taxon>Poaceae</taxon>
        <taxon>BOP clade</taxon>
        <taxon>Oryzoideae</taxon>
        <taxon>Oryzeae</taxon>
        <taxon>Oryzinae</taxon>
        <taxon>Oryza</taxon>
    </lineage>
</organism>
<evidence type="ECO:0000313" key="3">
    <source>
        <dbReference type="Proteomes" id="UP000008021"/>
    </source>
</evidence>
<accession>A0A0E0EWB5</accession>
<dbReference type="AlphaFoldDB" id="A0A0E0EWB5"/>
<sequence>MRRVNRAHRGPRSSLRRCCPRRPSDGADEQRCDGAAPRDCFHGRGNKEMKFDGAMPEMWLTGEIRNRGGDEAEQAQPGAHASYRALQEDMDAALIQLASIDWSARCSKTRFCLDCSSAFCSHCCLHGVAHHGGSPWPRPLHIIRAYGTPAVSAQATKGWGYHTIGVQRLMWRGERYLLIQPQDPADLRQGSNCSNCGRKAKSRSLYCSIPCRLDSVATGARREMARALTDSAANFGRAIHLRDRFCTLCNLSFCSDSCPEHLDHHPGAGPGSIIAVSYLNGWPVVDAAHIPLPISQLIQSFVLNDGRLVVPIHRSPELAAVVLPDGLQGHPCESAACPEIISAPRPFCSLRCCHIA</sequence>
<reference evidence="2" key="2">
    <citation type="submission" date="2018-05" db="EMBL/GenBank/DDBJ databases">
        <title>OmerRS3 (Oryza meridionalis Reference Sequence Version 3).</title>
        <authorList>
            <person name="Zhang J."/>
            <person name="Kudrna D."/>
            <person name="Lee S."/>
            <person name="Talag J."/>
            <person name="Welchert J."/>
            <person name="Wing R.A."/>
        </authorList>
    </citation>
    <scope>NUCLEOTIDE SEQUENCE [LARGE SCALE GENOMIC DNA]</scope>
    <source>
        <strain evidence="2">cv. OR44</strain>
    </source>
</reference>
<feature type="region of interest" description="Disordered" evidence="1">
    <location>
        <begin position="1"/>
        <end position="33"/>
    </location>
</feature>
<dbReference type="PANTHER" id="PTHR31065">
    <property type="entry name" value="PLATZ TRANSCRIPTION FACTOR FAMILY PROTEIN"/>
    <property type="match status" value="1"/>
</dbReference>